<dbReference type="EMBL" id="WBMO01000001">
    <property type="protein sequence ID" value="MDV2475645.1"/>
    <property type="molecule type" value="Genomic_DNA"/>
</dbReference>
<feature type="compositionally biased region" description="Low complexity" evidence="1">
    <location>
        <begin position="26"/>
        <end position="54"/>
    </location>
</feature>
<dbReference type="InterPro" id="IPR002918">
    <property type="entry name" value="Lipase_EstA/Esterase_EstB"/>
</dbReference>
<evidence type="ECO:0000256" key="1">
    <source>
        <dbReference type="SAM" id="MobiDB-lite"/>
    </source>
</evidence>
<accession>A0ABU3WNS4</accession>
<feature type="region of interest" description="Disordered" evidence="1">
    <location>
        <begin position="26"/>
        <end position="69"/>
    </location>
</feature>
<dbReference type="Gene3D" id="3.40.50.1820">
    <property type="entry name" value="alpha/beta hydrolase"/>
    <property type="match status" value="1"/>
</dbReference>
<feature type="chain" id="PRO_5046236281" evidence="2">
    <location>
        <begin position="27"/>
        <end position="324"/>
    </location>
</feature>
<organism evidence="3 4">
    <name type="scientific">Rhodococcus zopfii</name>
    <dbReference type="NCBI Taxonomy" id="43772"/>
    <lineage>
        <taxon>Bacteria</taxon>
        <taxon>Bacillati</taxon>
        <taxon>Actinomycetota</taxon>
        <taxon>Actinomycetes</taxon>
        <taxon>Mycobacteriales</taxon>
        <taxon>Nocardiaceae</taxon>
        <taxon>Rhodococcus</taxon>
    </lineage>
</organism>
<proteinExistence type="predicted"/>
<gene>
    <name evidence="3" type="ORF">F8M49_10090</name>
</gene>
<evidence type="ECO:0000313" key="3">
    <source>
        <dbReference type="EMBL" id="MDV2475645.1"/>
    </source>
</evidence>
<reference evidence="3 4" key="1">
    <citation type="submission" date="2019-10" db="EMBL/GenBank/DDBJ databases">
        <title>Draft Genome Assembly of Rhodococcus zopfii DSM44189.</title>
        <authorList>
            <person name="Sutton J.M."/>
            <person name="Akob D.M."/>
            <person name="Bushman T.J."/>
        </authorList>
    </citation>
    <scope>NUCLEOTIDE SEQUENCE [LARGE SCALE GENOMIC DNA]</scope>
    <source>
        <strain evidence="3 4">DSM 44189</strain>
    </source>
</reference>
<dbReference type="SUPFAM" id="SSF53474">
    <property type="entry name" value="alpha/beta-Hydrolases"/>
    <property type="match status" value="1"/>
</dbReference>
<evidence type="ECO:0000313" key="4">
    <source>
        <dbReference type="Proteomes" id="UP001275440"/>
    </source>
</evidence>
<comment type="caution">
    <text evidence="3">The sequence shown here is derived from an EMBL/GenBank/DDBJ whole genome shotgun (WGS) entry which is preliminary data.</text>
</comment>
<dbReference type="PANTHER" id="PTHR32015">
    <property type="entry name" value="FASTING INDUCED LIPASE"/>
    <property type="match status" value="1"/>
</dbReference>
<dbReference type="InterPro" id="IPR029058">
    <property type="entry name" value="AB_hydrolase_fold"/>
</dbReference>
<dbReference type="PANTHER" id="PTHR32015:SF1">
    <property type="entry name" value="LIPASE"/>
    <property type="match status" value="1"/>
</dbReference>
<name>A0ABU3WNS4_9NOCA</name>
<feature type="signal peptide" evidence="2">
    <location>
        <begin position="1"/>
        <end position="26"/>
    </location>
</feature>
<dbReference type="Proteomes" id="UP001275440">
    <property type="component" value="Unassembled WGS sequence"/>
</dbReference>
<evidence type="ECO:0000256" key="2">
    <source>
        <dbReference type="SAM" id="SignalP"/>
    </source>
</evidence>
<dbReference type="Pfam" id="PF01674">
    <property type="entry name" value="Lipase_2"/>
    <property type="match status" value="1"/>
</dbReference>
<sequence>MAGGGRTSAVLAVACAALLGAVPATAEPTGSTASVPRAPAPPATSSAEASAYAESHPDAAPPGSNDFSCIPSAQHPRPVVLAHGTDSNSYTDFAALAPLLEDSGWCVYGLNFGKAPGADDYGTGDIRVSARQFGDFVDTVRAETGAAAVDVVGFSQGATVSRYYINRLGGAPAVDRWIGVASPSYGGTFYGLGPIAGQIPGASDVIADEFSVALVQQAQGSELLTELNNPTDTVPGVEYTTIGTRVDEVIQPPSNVALHGPGAVNLVIQDLCPDNLTGHFNMPYDNFSLALIRQTLDPDTYGLGPCVPVALGTGIPEVILESNF</sequence>
<keyword evidence="2" id="KW-0732">Signal</keyword>
<keyword evidence="4" id="KW-1185">Reference proteome</keyword>
<protein>
    <submittedName>
        <fullName evidence="3">Lipase</fullName>
    </submittedName>
</protein>